<protein>
    <submittedName>
        <fullName evidence="1">Uncharacterized protein</fullName>
    </submittedName>
</protein>
<reference evidence="1" key="2">
    <citation type="submission" date="2020-11" db="EMBL/GenBank/DDBJ databases">
        <authorList>
            <person name="McCartney M.A."/>
            <person name="Auch B."/>
            <person name="Kono T."/>
            <person name="Mallez S."/>
            <person name="Becker A."/>
            <person name="Gohl D.M."/>
            <person name="Silverstein K.A.T."/>
            <person name="Koren S."/>
            <person name="Bechman K.B."/>
            <person name="Herman A."/>
            <person name="Abrahante J.E."/>
            <person name="Garbe J."/>
        </authorList>
    </citation>
    <scope>NUCLEOTIDE SEQUENCE</scope>
    <source>
        <strain evidence="1">Duluth1</strain>
        <tissue evidence="1">Whole animal</tissue>
    </source>
</reference>
<accession>A0A9D4HCT4</accession>
<name>A0A9D4HCT4_DREPO</name>
<reference evidence="1" key="1">
    <citation type="journal article" date="2019" name="bioRxiv">
        <title>The Genome of the Zebra Mussel, Dreissena polymorpha: A Resource for Invasive Species Research.</title>
        <authorList>
            <person name="McCartney M.A."/>
            <person name="Auch B."/>
            <person name="Kono T."/>
            <person name="Mallez S."/>
            <person name="Zhang Y."/>
            <person name="Obille A."/>
            <person name="Becker A."/>
            <person name="Abrahante J.E."/>
            <person name="Garbe J."/>
            <person name="Badalamenti J.P."/>
            <person name="Herman A."/>
            <person name="Mangelson H."/>
            <person name="Liachko I."/>
            <person name="Sullivan S."/>
            <person name="Sone E.D."/>
            <person name="Koren S."/>
            <person name="Silverstein K.A.T."/>
            <person name="Beckman K.B."/>
            <person name="Gohl D.M."/>
        </authorList>
    </citation>
    <scope>NUCLEOTIDE SEQUENCE</scope>
    <source>
        <strain evidence="1">Duluth1</strain>
        <tissue evidence="1">Whole animal</tissue>
    </source>
</reference>
<dbReference type="Proteomes" id="UP000828390">
    <property type="component" value="Unassembled WGS sequence"/>
</dbReference>
<gene>
    <name evidence="1" type="ORF">DPMN_073128</name>
</gene>
<organism evidence="1 2">
    <name type="scientific">Dreissena polymorpha</name>
    <name type="common">Zebra mussel</name>
    <name type="synonym">Mytilus polymorpha</name>
    <dbReference type="NCBI Taxonomy" id="45954"/>
    <lineage>
        <taxon>Eukaryota</taxon>
        <taxon>Metazoa</taxon>
        <taxon>Spiralia</taxon>
        <taxon>Lophotrochozoa</taxon>
        <taxon>Mollusca</taxon>
        <taxon>Bivalvia</taxon>
        <taxon>Autobranchia</taxon>
        <taxon>Heteroconchia</taxon>
        <taxon>Euheterodonta</taxon>
        <taxon>Imparidentia</taxon>
        <taxon>Neoheterodontei</taxon>
        <taxon>Myida</taxon>
        <taxon>Dreissenoidea</taxon>
        <taxon>Dreissenidae</taxon>
        <taxon>Dreissena</taxon>
    </lineage>
</organism>
<dbReference type="EMBL" id="JAIWYP010000014">
    <property type="protein sequence ID" value="KAH3713338.1"/>
    <property type="molecule type" value="Genomic_DNA"/>
</dbReference>
<keyword evidence="2" id="KW-1185">Reference proteome</keyword>
<proteinExistence type="predicted"/>
<dbReference type="AlphaFoldDB" id="A0A9D4HCT4"/>
<comment type="caution">
    <text evidence="1">The sequence shown here is derived from an EMBL/GenBank/DDBJ whole genome shotgun (WGS) entry which is preliminary data.</text>
</comment>
<evidence type="ECO:0000313" key="1">
    <source>
        <dbReference type="EMBL" id="KAH3713338.1"/>
    </source>
</evidence>
<evidence type="ECO:0000313" key="2">
    <source>
        <dbReference type="Proteomes" id="UP000828390"/>
    </source>
</evidence>
<sequence length="66" mass="7446">MKDILADTNKKDICRPATAESNRIDIELVRQRHKLGPKERQSRTPLPLFLTLAHPSESLASKGQHS</sequence>